<protein>
    <recommendedName>
        <fullName evidence="6">Ribosomal RNA small subunit methyltransferase H</fullName>
        <ecNumber evidence="6">2.1.1.199</ecNumber>
    </recommendedName>
    <alternativeName>
        <fullName evidence="6">16S rRNA m(4)C1402 methyltransferase</fullName>
    </alternativeName>
    <alternativeName>
        <fullName evidence="6">rRNA (cytosine-N(4)-)-methyltransferase RsmH</fullName>
    </alternativeName>
</protein>
<evidence type="ECO:0000256" key="2">
    <source>
        <dbReference type="ARBA" id="ARBA00022552"/>
    </source>
</evidence>
<gene>
    <name evidence="6 8" type="primary">rsmH</name>
    <name evidence="8" type="ORF">SK069_14065</name>
</gene>
<evidence type="ECO:0000256" key="6">
    <source>
        <dbReference type="HAMAP-Rule" id="MF_01007"/>
    </source>
</evidence>
<dbReference type="GO" id="GO:0008168">
    <property type="term" value="F:methyltransferase activity"/>
    <property type="evidence" value="ECO:0007669"/>
    <property type="project" value="UniProtKB-KW"/>
</dbReference>
<evidence type="ECO:0000313" key="8">
    <source>
        <dbReference type="EMBL" id="MDX8152728.1"/>
    </source>
</evidence>
<evidence type="ECO:0000313" key="9">
    <source>
        <dbReference type="Proteomes" id="UP001277761"/>
    </source>
</evidence>
<dbReference type="InterPro" id="IPR029063">
    <property type="entry name" value="SAM-dependent_MTases_sf"/>
</dbReference>
<feature type="binding site" evidence="6">
    <location>
        <position position="77"/>
    </location>
    <ligand>
        <name>S-adenosyl-L-methionine</name>
        <dbReference type="ChEBI" id="CHEBI:59789"/>
    </ligand>
</feature>
<dbReference type="Pfam" id="PF01795">
    <property type="entry name" value="Methyltransf_5"/>
    <property type="match status" value="1"/>
</dbReference>
<comment type="catalytic activity">
    <reaction evidence="6">
        <text>cytidine(1402) in 16S rRNA + S-adenosyl-L-methionine = N(4)-methylcytidine(1402) in 16S rRNA + S-adenosyl-L-homocysteine + H(+)</text>
        <dbReference type="Rhea" id="RHEA:42928"/>
        <dbReference type="Rhea" id="RHEA-COMP:10286"/>
        <dbReference type="Rhea" id="RHEA-COMP:10287"/>
        <dbReference type="ChEBI" id="CHEBI:15378"/>
        <dbReference type="ChEBI" id="CHEBI:57856"/>
        <dbReference type="ChEBI" id="CHEBI:59789"/>
        <dbReference type="ChEBI" id="CHEBI:74506"/>
        <dbReference type="ChEBI" id="CHEBI:82748"/>
        <dbReference type="EC" id="2.1.1.199"/>
    </reaction>
</comment>
<dbReference type="Gene3D" id="1.10.150.170">
    <property type="entry name" value="Putative methyltransferase TM0872, insert domain"/>
    <property type="match status" value="1"/>
</dbReference>
<comment type="similarity">
    <text evidence="1 6">Belongs to the methyltransferase superfamily. RsmH family.</text>
</comment>
<dbReference type="PANTHER" id="PTHR11265:SF0">
    <property type="entry name" value="12S RRNA N4-METHYLCYTIDINE METHYLTRANSFERASE"/>
    <property type="match status" value="1"/>
</dbReference>
<accession>A0ABU4VLM3</accession>
<dbReference type="PANTHER" id="PTHR11265">
    <property type="entry name" value="S-ADENOSYL-METHYLTRANSFERASE MRAW"/>
    <property type="match status" value="1"/>
</dbReference>
<keyword evidence="2 6" id="KW-0698">rRNA processing</keyword>
<evidence type="ECO:0000256" key="1">
    <source>
        <dbReference type="ARBA" id="ARBA00010396"/>
    </source>
</evidence>
<organism evidence="8 9">
    <name type="scientific">Patulibacter brassicae</name>
    <dbReference type="NCBI Taxonomy" id="1705717"/>
    <lineage>
        <taxon>Bacteria</taxon>
        <taxon>Bacillati</taxon>
        <taxon>Actinomycetota</taxon>
        <taxon>Thermoleophilia</taxon>
        <taxon>Solirubrobacterales</taxon>
        <taxon>Patulibacteraceae</taxon>
        <taxon>Patulibacter</taxon>
    </lineage>
</organism>
<comment type="function">
    <text evidence="6">Specifically methylates the N4 position of cytidine in position 1402 (C1402) of 16S rRNA.</text>
</comment>
<dbReference type="EMBL" id="JAXAVX010000008">
    <property type="protein sequence ID" value="MDX8152728.1"/>
    <property type="molecule type" value="Genomic_DNA"/>
</dbReference>
<dbReference type="HAMAP" id="MF_01007">
    <property type="entry name" value="16SrRNA_methyltr_H"/>
    <property type="match status" value="1"/>
</dbReference>
<sequence>MARRRPTAPPEPATAPSADARDAATDAPHLPVLAEETLELLDARPGETIVDATFGAGGHARLVAERLGPTGTLVVIDRDPVALALAERFAAEAPCAVRIVGAPFADALEGLAEEGFRADGAYFDLGMSSMQIDEPERGFSYVRDAPLDMRMGEGSAQSAAEVVATWGERELAAALRELGEERHASRIARAIVREREKAPIETTGRLVDVVTDAIPTPARFAGGHPAKRTFQALRIVVNDELGQIDRALPAAWRLLRRGGRLVAISFHSLEDRRVKRFLADRAQGCICPPDLPVCGCGKVAEAELLTRGIAPTAAEQERNPRSRSARVRAARRIEVPA</sequence>
<comment type="caution">
    <text evidence="8">The sequence shown here is derived from an EMBL/GenBank/DDBJ whole genome shotgun (WGS) entry which is preliminary data.</text>
</comment>
<dbReference type="GO" id="GO:0032259">
    <property type="term" value="P:methylation"/>
    <property type="evidence" value="ECO:0007669"/>
    <property type="project" value="UniProtKB-KW"/>
</dbReference>
<name>A0ABU4VLM3_9ACTN</name>
<dbReference type="RefSeq" id="WP_319954884.1">
    <property type="nucleotide sequence ID" value="NZ_JAXAVX010000008.1"/>
</dbReference>
<keyword evidence="5 6" id="KW-0949">S-adenosyl-L-methionine</keyword>
<feature type="binding site" evidence="6">
    <location>
        <begin position="57"/>
        <end position="59"/>
    </location>
    <ligand>
        <name>S-adenosyl-L-methionine</name>
        <dbReference type="ChEBI" id="CHEBI:59789"/>
    </ligand>
</feature>
<keyword evidence="3 6" id="KW-0489">Methyltransferase</keyword>
<evidence type="ECO:0000256" key="5">
    <source>
        <dbReference type="ARBA" id="ARBA00022691"/>
    </source>
</evidence>
<dbReference type="InterPro" id="IPR002903">
    <property type="entry name" value="RsmH"/>
</dbReference>
<feature type="binding site" evidence="6">
    <location>
        <position position="131"/>
    </location>
    <ligand>
        <name>S-adenosyl-L-methionine</name>
        <dbReference type="ChEBI" id="CHEBI:59789"/>
    </ligand>
</feature>
<comment type="subcellular location">
    <subcellularLocation>
        <location evidence="6">Cytoplasm</location>
    </subcellularLocation>
</comment>
<dbReference type="EC" id="2.1.1.199" evidence="6"/>
<dbReference type="SUPFAM" id="SSF81799">
    <property type="entry name" value="Putative methyltransferase TM0872, insert domain"/>
    <property type="match status" value="1"/>
</dbReference>
<keyword evidence="4 6" id="KW-0808">Transferase</keyword>
<feature type="binding site" evidence="6">
    <location>
        <position position="104"/>
    </location>
    <ligand>
        <name>S-adenosyl-L-methionine</name>
        <dbReference type="ChEBI" id="CHEBI:59789"/>
    </ligand>
</feature>
<dbReference type="Gene3D" id="3.40.50.150">
    <property type="entry name" value="Vaccinia Virus protein VP39"/>
    <property type="match status" value="1"/>
</dbReference>
<dbReference type="PIRSF" id="PIRSF004486">
    <property type="entry name" value="MraW"/>
    <property type="match status" value="1"/>
</dbReference>
<reference evidence="8 9" key="1">
    <citation type="submission" date="2023-11" db="EMBL/GenBank/DDBJ databases">
        <authorList>
            <person name="Xu M."/>
            <person name="Jiang T."/>
        </authorList>
    </citation>
    <scope>NUCLEOTIDE SEQUENCE [LARGE SCALE GENOMIC DNA]</scope>
    <source>
        <strain evidence="8 9">SD</strain>
    </source>
</reference>
<keyword evidence="6" id="KW-0963">Cytoplasm</keyword>
<feature type="binding site" evidence="6">
    <location>
        <position position="124"/>
    </location>
    <ligand>
        <name>S-adenosyl-L-methionine</name>
        <dbReference type="ChEBI" id="CHEBI:59789"/>
    </ligand>
</feature>
<dbReference type="SUPFAM" id="SSF53335">
    <property type="entry name" value="S-adenosyl-L-methionine-dependent methyltransferases"/>
    <property type="match status" value="1"/>
</dbReference>
<keyword evidence="9" id="KW-1185">Reference proteome</keyword>
<evidence type="ECO:0000256" key="4">
    <source>
        <dbReference type="ARBA" id="ARBA00022679"/>
    </source>
</evidence>
<dbReference type="Proteomes" id="UP001277761">
    <property type="component" value="Unassembled WGS sequence"/>
</dbReference>
<dbReference type="NCBIfam" id="TIGR00006">
    <property type="entry name" value="16S rRNA (cytosine(1402)-N(4))-methyltransferase RsmH"/>
    <property type="match status" value="1"/>
</dbReference>
<dbReference type="InterPro" id="IPR023397">
    <property type="entry name" value="SAM-dep_MeTrfase_MraW_recog"/>
</dbReference>
<feature type="region of interest" description="Disordered" evidence="7">
    <location>
        <begin position="1"/>
        <end position="25"/>
    </location>
</feature>
<proteinExistence type="inferred from homology"/>
<evidence type="ECO:0000256" key="3">
    <source>
        <dbReference type="ARBA" id="ARBA00022603"/>
    </source>
</evidence>
<evidence type="ECO:0000256" key="7">
    <source>
        <dbReference type="SAM" id="MobiDB-lite"/>
    </source>
</evidence>